<keyword evidence="1" id="KW-0521">NADP</keyword>
<reference evidence="3" key="1">
    <citation type="journal article" date="2016" name="Theor. Appl. Genet.">
        <title>The Solanum demissum R8/Rpi-smira2 late blight resistance gene is a Sw-5 homolog.</title>
        <authorList>
            <person name="Vossen J.H."/>
            <person name="van Arkel G."/>
            <person name="Jacobsen E."/>
            <person name="Visser R.G.F."/>
        </authorList>
    </citation>
    <scope>NUCLEOTIDE SEQUENCE</scope>
</reference>
<dbReference type="InterPro" id="IPR036812">
    <property type="entry name" value="NAD(P)_OxRdtase_dom_sf"/>
</dbReference>
<proteinExistence type="predicted"/>
<dbReference type="PANTHER" id="PTHR43625">
    <property type="entry name" value="AFLATOXIN B1 ALDEHYDE REDUCTASE"/>
    <property type="match status" value="1"/>
</dbReference>
<evidence type="ECO:0000256" key="2">
    <source>
        <dbReference type="ARBA" id="ARBA00023002"/>
    </source>
</evidence>
<evidence type="ECO:0000313" key="3">
    <source>
        <dbReference type="EMBL" id="ANJ02813.1"/>
    </source>
</evidence>
<dbReference type="InterPro" id="IPR050791">
    <property type="entry name" value="Aldo-Keto_reductase"/>
</dbReference>
<name>A0A191UMS2_SOLDE</name>
<accession>A0A191UMS2</accession>
<dbReference type="GO" id="GO:0005737">
    <property type="term" value="C:cytoplasm"/>
    <property type="evidence" value="ECO:0007669"/>
    <property type="project" value="TreeGrafter"/>
</dbReference>
<dbReference type="SUPFAM" id="SSF51430">
    <property type="entry name" value="NAD(P)-linked oxidoreductase"/>
    <property type="match status" value="1"/>
</dbReference>
<dbReference type="EMBL" id="KU530153">
    <property type="protein sequence ID" value="ANJ02813.1"/>
    <property type="molecule type" value="Genomic_DNA"/>
</dbReference>
<dbReference type="PANTHER" id="PTHR43625:SF33">
    <property type="entry name" value="ALDO-KETO REDUCTASE 2 ISOFORM X1-RELATED"/>
    <property type="match status" value="1"/>
</dbReference>
<dbReference type="AlphaFoldDB" id="A0A191UMS2"/>
<protein>
    <submittedName>
        <fullName evidence="3">Uncharacterized protein</fullName>
    </submittedName>
</protein>
<organism evidence="3">
    <name type="scientific">Solanum demissum</name>
    <name type="common">Wild potato</name>
    <dbReference type="NCBI Taxonomy" id="50514"/>
    <lineage>
        <taxon>Eukaryota</taxon>
        <taxon>Viridiplantae</taxon>
        <taxon>Streptophyta</taxon>
        <taxon>Embryophyta</taxon>
        <taxon>Tracheophyta</taxon>
        <taxon>Spermatophyta</taxon>
        <taxon>Magnoliopsida</taxon>
        <taxon>eudicotyledons</taxon>
        <taxon>Gunneridae</taxon>
        <taxon>Pentapetalae</taxon>
        <taxon>asterids</taxon>
        <taxon>lamiids</taxon>
        <taxon>Solanales</taxon>
        <taxon>Solanaceae</taxon>
        <taxon>Solanoideae</taxon>
        <taxon>Solaneae</taxon>
        <taxon>Solanum</taxon>
    </lineage>
</organism>
<keyword evidence="2" id="KW-0560">Oxidoreductase</keyword>
<dbReference type="GO" id="GO:0016491">
    <property type="term" value="F:oxidoreductase activity"/>
    <property type="evidence" value="ECO:0007669"/>
    <property type="project" value="UniProtKB-KW"/>
</dbReference>
<evidence type="ECO:0000256" key="1">
    <source>
        <dbReference type="ARBA" id="ARBA00022857"/>
    </source>
</evidence>
<sequence>MMYALYISGTTKIENFNENIGALSVKLTMEDMKELESCTSGDVVKGERHAYMSSTWINSETPPLSSLDLCDVSKSS</sequence>
<dbReference type="Gene3D" id="3.20.20.100">
    <property type="entry name" value="NADP-dependent oxidoreductase domain"/>
    <property type="match status" value="1"/>
</dbReference>